<dbReference type="InterPro" id="IPR028098">
    <property type="entry name" value="Glyco_trans_4-like_N"/>
</dbReference>
<reference evidence="4 5" key="1">
    <citation type="journal article" date="2007" name="Int. J. Syst. Evol. Microbiol.">
        <title>Marixanthomonas ophiurae gen. nov., sp. nov., a marine bacterium of the family Flavobacteriaceae isolated from a deep-sea brittle star.</title>
        <authorList>
            <person name="Romanenko L.A."/>
            <person name="Uchino M."/>
            <person name="Frolova G.M."/>
            <person name="Mikhailov V.V."/>
        </authorList>
    </citation>
    <scope>NUCLEOTIDE SEQUENCE [LARGE SCALE GENOMIC DNA]</scope>
    <source>
        <strain evidence="4 5">KMM 3046</strain>
    </source>
</reference>
<keyword evidence="1 4" id="KW-0808">Transferase</keyword>
<dbReference type="InterPro" id="IPR001296">
    <property type="entry name" value="Glyco_trans_1"/>
</dbReference>
<accession>A0A3E1Q777</accession>
<dbReference type="AlphaFoldDB" id="A0A3E1Q777"/>
<gene>
    <name evidence="4" type="ORF">DZ858_12080</name>
</gene>
<dbReference type="EMBL" id="QVID01000002">
    <property type="protein sequence ID" value="RFN57974.1"/>
    <property type="molecule type" value="Genomic_DNA"/>
</dbReference>
<dbReference type="Proteomes" id="UP000261082">
    <property type="component" value="Unassembled WGS sequence"/>
</dbReference>
<dbReference type="Pfam" id="PF00534">
    <property type="entry name" value="Glycos_transf_1"/>
    <property type="match status" value="1"/>
</dbReference>
<evidence type="ECO:0000313" key="5">
    <source>
        <dbReference type="Proteomes" id="UP000261082"/>
    </source>
</evidence>
<organism evidence="4 5">
    <name type="scientific">Marixanthomonas ophiurae</name>
    <dbReference type="NCBI Taxonomy" id="387659"/>
    <lineage>
        <taxon>Bacteria</taxon>
        <taxon>Pseudomonadati</taxon>
        <taxon>Bacteroidota</taxon>
        <taxon>Flavobacteriia</taxon>
        <taxon>Flavobacteriales</taxon>
        <taxon>Flavobacteriaceae</taxon>
        <taxon>Marixanthomonas</taxon>
    </lineage>
</organism>
<feature type="domain" description="Glycosyl transferase family 1" evidence="2">
    <location>
        <begin position="161"/>
        <end position="303"/>
    </location>
</feature>
<proteinExistence type="predicted"/>
<evidence type="ECO:0000259" key="2">
    <source>
        <dbReference type="Pfam" id="PF00534"/>
    </source>
</evidence>
<sequence>METQKLLFVFRKPNKGNFSIEKVYDVIFDQLKNEIKNNFSISKTVLKYNYDIKTFLFYFFTSFFSKKHIVHITGGCNYMVLAFPFKTKVLTIHDLYHFKSYKGLKGIMYDFFYYNLPLRFSDEIIVVSDNTRDEILKNFKIKKDKVKVLHNPIVIPFKKIQKRERNISKETPLKILQIGSKSLKNYERLIFATKDMQVEYNFIHADKKQIESLIERENIENKSNVLSSISDNELYKQYFENDILFFASEAEGFGLPIIEAQVFDMPVITSNIPPMNTIGKGAILVDPFDVDSIKKGFLKLYNPSIVSELSKIANKNVVQYHPEQVSLEYLDFYKSIS</sequence>
<evidence type="ECO:0000313" key="4">
    <source>
        <dbReference type="EMBL" id="RFN57974.1"/>
    </source>
</evidence>
<evidence type="ECO:0000259" key="3">
    <source>
        <dbReference type="Pfam" id="PF13439"/>
    </source>
</evidence>
<name>A0A3E1Q777_9FLAO</name>
<evidence type="ECO:0000256" key="1">
    <source>
        <dbReference type="ARBA" id="ARBA00022679"/>
    </source>
</evidence>
<protein>
    <submittedName>
        <fullName evidence="4">Glycosyltransferase</fullName>
    </submittedName>
</protein>
<dbReference type="PANTHER" id="PTHR46401">
    <property type="entry name" value="GLYCOSYLTRANSFERASE WBBK-RELATED"/>
    <property type="match status" value="1"/>
</dbReference>
<feature type="domain" description="Glycosyltransferase subfamily 4-like N-terminal" evidence="3">
    <location>
        <begin position="69"/>
        <end position="153"/>
    </location>
</feature>
<dbReference type="Pfam" id="PF13439">
    <property type="entry name" value="Glyco_transf_4"/>
    <property type="match status" value="1"/>
</dbReference>
<keyword evidence="5" id="KW-1185">Reference proteome</keyword>
<dbReference type="PANTHER" id="PTHR46401:SF2">
    <property type="entry name" value="GLYCOSYLTRANSFERASE WBBK-RELATED"/>
    <property type="match status" value="1"/>
</dbReference>
<dbReference type="Gene3D" id="3.40.50.2000">
    <property type="entry name" value="Glycogen Phosphorylase B"/>
    <property type="match status" value="2"/>
</dbReference>
<dbReference type="GO" id="GO:0016757">
    <property type="term" value="F:glycosyltransferase activity"/>
    <property type="evidence" value="ECO:0007669"/>
    <property type="project" value="InterPro"/>
</dbReference>
<comment type="caution">
    <text evidence="4">The sequence shown here is derived from an EMBL/GenBank/DDBJ whole genome shotgun (WGS) entry which is preliminary data.</text>
</comment>
<dbReference type="SUPFAM" id="SSF53756">
    <property type="entry name" value="UDP-Glycosyltransferase/glycogen phosphorylase"/>
    <property type="match status" value="1"/>
</dbReference>
<dbReference type="GO" id="GO:0009103">
    <property type="term" value="P:lipopolysaccharide biosynthetic process"/>
    <property type="evidence" value="ECO:0007669"/>
    <property type="project" value="TreeGrafter"/>
</dbReference>